<reference evidence="1" key="1">
    <citation type="journal article" date="2015" name="Nature">
        <title>Complex archaea that bridge the gap between prokaryotes and eukaryotes.</title>
        <authorList>
            <person name="Spang A."/>
            <person name="Saw J.H."/>
            <person name="Jorgensen S.L."/>
            <person name="Zaremba-Niedzwiedzka K."/>
            <person name="Martijn J."/>
            <person name="Lind A.E."/>
            <person name="van Eijk R."/>
            <person name="Schleper C."/>
            <person name="Guy L."/>
            <person name="Ettema T.J."/>
        </authorList>
    </citation>
    <scope>NUCLEOTIDE SEQUENCE</scope>
</reference>
<protein>
    <submittedName>
        <fullName evidence="1">Uncharacterized protein</fullName>
    </submittedName>
</protein>
<proteinExistence type="predicted"/>
<accession>A0A0F9P947</accession>
<dbReference type="EMBL" id="LAZR01006747">
    <property type="protein sequence ID" value="KKM89917.1"/>
    <property type="molecule type" value="Genomic_DNA"/>
</dbReference>
<name>A0A0F9P947_9ZZZZ</name>
<evidence type="ECO:0000313" key="1">
    <source>
        <dbReference type="EMBL" id="KKM89917.1"/>
    </source>
</evidence>
<dbReference type="InterPro" id="IPR013324">
    <property type="entry name" value="RNA_pol_sigma_r3/r4-like"/>
</dbReference>
<gene>
    <name evidence="1" type="ORF">LCGC14_1243870</name>
</gene>
<dbReference type="AlphaFoldDB" id="A0A0F9P947"/>
<comment type="caution">
    <text evidence="1">The sequence shown here is derived from an EMBL/GenBank/DDBJ whole genome shotgun (WGS) entry which is preliminary data.</text>
</comment>
<dbReference type="Pfam" id="PF13455">
    <property type="entry name" value="MUG113"/>
    <property type="match status" value="1"/>
</dbReference>
<dbReference type="SUPFAM" id="SSF88659">
    <property type="entry name" value="Sigma3 and sigma4 domains of RNA polymerase sigma factors"/>
    <property type="match status" value="1"/>
</dbReference>
<organism evidence="1">
    <name type="scientific">marine sediment metagenome</name>
    <dbReference type="NCBI Taxonomy" id="412755"/>
    <lineage>
        <taxon>unclassified sequences</taxon>
        <taxon>metagenomes</taxon>
        <taxon>ecological metagenomes</taxon>
    </lineage>
</organism>
<sequence>MSVYFIRHVPSRRIKIGRADDMWKRLRTLAGAWPVPEDFELVTEWCKDNDALEEATFHREYDSYRIHGEWFSEEGELAKFTASLAPPMPLGEVLCIESKHSSSRFWKTVSAKELRKALYARHLTIALRYRKGDTMREIAEQESCSRQRIHQILKTCQERVNVVKFGYVPIPGET</sequence>